<organism evidence="2">
    <name type="scientific">Brassica napus</name>
    <name type="common">Rape</name>
    <dbReference type="NCBI Taxonomy" id="3708"/>
    <lineage>
        <taxon>Eukaryota</taxon>
        <taxon>Viridiplantae</taxon>
        <taxon>Streptophyta</taxon>
        <taxon>Embryophyta</taxon>
        <taxon>Tracheophyta</taxon>
        <taxon>Spermatophyta</taxon>
        <taxon>Magnoliopsida</taxon>
        <taxon>eudicotyledons</taxon>
        <taxon>Gunneridae</taxon>
        <taxon>Pentapetalae</taxon>
        <taxon>rosids</taxon>
        <taxon>malvids</taxon>
        <taxon>Brassicales</taxon>
        <taxon>Brassicaceae</taxon>
        <taxon>Brassiceae</taxon>
        <taxon>Brassica</taxon>
    </lineage>
</organism>
<feature type="compositionally biased region" description="Low complexity" evidence="1">
    <location>
        <begin position="49"/>
        <end position="65"/>
    </location>
</feature>
<name>A0A816IBR0_BRANA</name>
<feature type="non-terminal residue" evidence="2">
    <location>
        <position position="1"/>
    </location>
</feature>
<proteinExistence type="predicted"/>
<protein>
    <submittedName>
        <fullName evidence="2">(rape) hypothetical protein</fullName>
    </submittedName>
</protein>
<dbReference type="EMBL" id="HG994367">
    <property type="protein sequence ID" value="CAF1708188.1"/>
    <property type="molecule type" value="Genomic_DNA"/>
</dbReference>
<feature type="region of interest" description="Disordered" evidence="1">
    <location>
        <begin position="47"/>
        <end position="75"/>
    </location>
</feature>
<sequence length="150" mass="17133">LNWCRPDSFGLDRRSRTDHSTIVEWFDEWPAWADHSMIVEWFDGRNTRRSSSGRPRRSSSGLLGPTTQRSPSGSMLGPFDVCRAGRWFFCSNGSTFKNFKQMSYKKKVSRKSTPCSSTSEDVYDEELLVPKAELEPHSVDPAEGEAYWVA</sequence>
<feature type="non-terminal residue" evidence="2">
    <location>
        <position position="150"/>
    </location>
</feature>
<gene>
    <name evidence="2" type="ORF">DARMORV10_C03P67410.1</name>
</gene>
<dbReference type="AlphaFoldDB" id="A0A816IBR0"/>
<reference evidence="2" key="1">
    <citation type="submission" date="2021-01" db="EMBL/GenBank/DDBJ databases">
        <authorList>
            <consortium name="Genoscope - CEA"/>
            <person name="William W."/>
        </authorList>
    </citation>
    <scope>NUCLEOTIDE SEQUENCE</scope>
</reference>
<accession>A0A816IBR0</accession>
<evidence type="ECO:0000256" key="1">
    <source>
        <dbReference type="SAM" id="MobiDB-lite"/>
    </source>
</evidence>
<evidence type="ECO:0000313" key="2">
    <source>
        <dbReference type="EMBL" id="CAF1708188.1"/>
    </source>
</evidence>
<dbReference type="Proteomes" id="UP001295469">
    <property type="component" value="Chromosome C03"/>
</dbReference>